<feature type="domain" description="Methyltransferase type 11" evidence="1">
    <location>
        <begin position="73"/>
        <end position="113"/>
    </location>
</feature>
<accession>A0A930UWR0</accession>
<dbReference type="CDD" id="cd02440">
    <property type="entry name" value="AdoMet_MTases"/>
    <property type="match status" value="1"/>
</dbReference>
<dbReference type="GO" id="GO:0008757">
    <property type="term" value="F:S-adenosylmethionine-dependent methyltransferase activity"/>
    <property type="evidence" value="ECO:0007669"/>
    <property type="project" value="InterPro"/>
</dbReference>
<dbReference type="InterPro" id="IPR013216">
    <property type="entry name" value="Methyltransf_11"/>
</dbReference>
<proteinExistence type="predicted"/>
<dbReference type="EMBL" id="JADIVZ010000004">
    <property type="protein sequence ID" value="MBF4162268.1"/>
    <property type="molecule type" value="Genomic_DNA"/>
</dbReference>
<sequence>MTCGGADGDLDDELSSEAADASFTDVFSRALRGEQCLVEGLDGGPMVLPVADWTREADAGDDALLALCSGTTIDIGCGPGRLAARLAELGHLSLGIDVVEEAVHQSRARGASALHRDVFDEVPGEGRWQTALLADGNVGIGGDPAALLGRVRELLDARGRLVVELAGPGVPSSARWATLEVGGVSRSRPFRWAVVGVDGVAELAASVGLGVLEVVEFASRRWAGVLTPVS</sequence>
<dbReference type="AlphaFoldDB" id="A0A930UWR0"/>
<name>A0A930UWR0_9ACTN</name>
<reference evidence="2" key="1">
    <citation type="submission" date="2020-11" db="EMBL/GenBank/DDBJ databases">
        <title>Nocardioides sp. CBS4Y-1, whole genome shotgun sequence.</title>
        <authorList>
            <person name="Tuo L."/>
        </authorList>
    </citation>
    <scope>NUCLEOTIDE SEQUENCE</scope>
    <source>
        <strain evidence="2">CBS4Y-1</strain>
    </source>
</reference>
<dbReference type="SUPFAM" id="SSF53335">
    <property type="entry name" value="S-adenosyl-L-methionine-dependent methyltransferases"/>
    <property type="match status" value="1"/>
</dbReference>
<dbReference type="Gene3D" id="3.40.50.150">
    <property type="entry name" value="Vaccinia Virus protein VP39"/>
    <property type="match status" value="1"/>
</dbReference>
<organism evidence="2 3">
    <name type="scientific">Nocardioides acrostichi</name>
    <dbReference type="NCBI Taxonomy" id="2784339"/>
    <lineage>
        <taxon>Bacteria</taxon>
        <taxon>Bacillati</taxon>
        <taxon>Actinomycetota</taxon>
        <taxon>Actinomycetes</taxon>
        <taxon>Propionibacteriales</taxon>
        <taxon>Nocardioidaceae</taxon>
        <taxon>Nocardioides</taxon>
    </lineage>
</organism>
<evidence type="ECO:0000259" key="1">
    <source>
        <dbReference type="Pfam" id="PF08241"/>
    </source>
</evidence>
<keyword evidence="3" id="KW-1185">Reference proteome</keyword>
<gene>
    <name evidence="2" type="ORF">ISG29_11255</name>
</gene>
<dbReference type="Proteomes" id="UP000656804">
    <property type="component" value="Unassembled WGS sequence"/>
</dbReference>
<evidence type="ECO:0000313" key="2">
    <source>
        <dbReference type="EMBL" id="MBF4162268.1"/>
    </source>
</evidence>
<evidence type="ECO:0000313" key="3">
    <source>
        <dbReference type="Proteomes" id="UP000656804"/>
    </source>
</evidence>
<keyword evidence="2" id="KW-0489">Methyltransferase</keyword>
<dbReference type="RefSeq" id="WP_194503501.1">
    <property type="nucleotide sequence ID" value="NZ_JADIVZ010000004.1"/>
</dbReference>
<dbReference type="InterPro" id="IPR029063">
    <property type="entry name" value="SAM-dependent_MTases_sf"/>
</dbReference>
<dbReference type="GO" id="GO:0032259">
    <property type="term" value="P:methylation"/>
    <property type="evidence" value="ECO:0007669"/>
    <property type="project" value="UniProtKB-KW"/>
</dbReference>
<comment type="caution">
    <text evidence="2">The sequence shown here is derived from an EMBL/GenBank/DDBJ whole genome shotgun (WGS) entry which is preliminary data.</text>
</comment>
<keyword evidence="2" id="KW-0808">Transferase</keyword>
<protein>
    <submittedName>
        <fullName evidence="2">Class I SAM-dependent methyltransferase</fullName>
    </submittedName>
</protein>
<dbReference type="Pfam" id="PF08241">
    <property type="entry name" value="Methyltransf_11"/>
    <property type="match status" value="1"/>
</dbReference>